<evidence type="ECO:0008006" key="4">
    <source>
        <dbReference type="Google" id="ProtNLM"/>
    </source>
</evidence>
<feature type="region of interest" description="Disordered" evidence="1">
    <location>
        <begin position="38"/>
        <end position="73"/>
    </location>
</feature>
<feature type="compositionally biased region" description="Low complexity" evidence="1">
    <location>
        <begin position="55"/>
        <end position="65"/>
    </location>
</feature>
<keyword evidence="3" id="KW-1185">Reference proteome</keyword>
<evidence type="ECO:0000313" key="3">
    <source>
        <dbReference type="Proteomes" id="UP001515480"/>
    </source>
</evidence>
<reference evidence="2 3" key="1">
    <citation type="journal article" date="2024" name="Science">
        <title>Giant polyketide synthase enzymes in the biosynthesis of giant marine polyether toxins.</title>
        <authorList>
            <person name="Fallon T.R."/>
            <person name="Shende V.V."/>
            <person name="Wierzbicki I.H."/>
            <person name="Pendleton A.L."/>
            <person name="Watervoot N.F."/>
            <person name="Auber R.P."/>
            <person name="Gonzalez D.J."/>
            <person name="Wisecaver J.H."/>
            <person name="Moore B.S."/>
        </authorList>
    </citation>
    <scope>NUCLEOTIDE SEQUENCE [LARGE SCALE GENOMIC DNA]</scope>
    <source>
        <strain evidence="2 3">12B1</strain>
    </source>
</reference>
<protein>
    <recommendedName>
        <fullName evidence="4">Heterokaryon incompatibility domain-containing protein</fullName>
    </recommendedName>
</protein>
<organism evidence="2 3">
    <name type="scientific">Prymnesium parvum</name>
    <name type="common">Toxic golden alga</name>
    <dbReference type="NCBI Taxonomy" id="97485"/>
    <lineage>
        <taxon>Eukaryota</taxon>
        <taxon>Haptista</taxon>
        <taxon>Haptophyta</taxon>
        <taxon>Prymnesiophyceae</taxon>
        <taxon>Prymnesiales</taxon>
        <taxon>Prymnesiaceae</taxon>
        <taxon>Prymnesium</taxon>
    </lineage>
</organism>
<sequence length="745" mass="81554">MHTSEIGGFGPDKEEGSGGCMVVFVKFFSCARRQRSAPKHSTAKSDAKSAPVPAPTVVGGAAAPPSSGSKKKAHPGAVLRLVKLREYVAAARSGEGSLCYDFLDASLFVDAPFTELMATVKNDTAVVSWRWPFRKPGTEDGWKSKFSATDEAAGRAQKLPADLLDTIASSEHAWLWLDWACVPQYGRGDTMKAIELSGIVYREAASMIMWEANALPGFRIGREYMSRAWTLAERMQRRARQLRLRDFLSVARLEALGALQRKFEAAVQGQSPAGELAAADWQLLLAELHAALYGLVSSAPPGTEETAVEHADFLHRAPLEVVGLCSANLYEAAAFHLIDQLRVMGPYTAPTLMTELRAIKNQYEGYNSTGGVDGATYIKLCAAGVQLEELTAHEVQSEQWWKMLAINAHKLLTRVLECQLFEGAHAGWMIDYLCRSSAVEYHAWSRHDLLLCLLASGAVADKALDARAPMRGYPDVLERVLALVRLEGIESQLTLLMIKPDASDGVPQQLPSWHPVRFFGSLDLPEEVYTKWANPKSLSAFLEHTQTMVRRFGCRANMAVFSVHASANRLVCGQAVLQDVDAVLHFSSWWPAGLQPSMVSWYQERIGKFTGSIAHKDWTKGPSRVDPSPEVAQHEVQTDGNADEPGMIAMRLTLFPPQDGKWFSGAVDAGQIANDLRVELVWKLEGQRAWKLATRKTGLVFAEVSIVTGNDLKGVDAKDFDPVGVVKASLAAAKQKVSLLDSPLA</sequence>
<evidence type="ECO:0000313" key="2">
    <source>
        <dbReference type="EMBL" id="KAL1515209.1"/>
    </source>
</evidence>
<evidence type="ECO:0000256" key="1">
    <source>
        <dbReference type="SAM" id="MobiDB-lite"/>
    </source>
</evidence>
<accession>A0AB34J774</accession>
<dbReference type="EMBL" id="JBGBPQ010000012">
    <property type="protein sequence ID" value="KAL1515209.1"/>
    <property type="molecule type" value="Genomic_DNA"/>
</dbReference>
<comment type="caution">
    <text evidence="2">The sequence shown here is derived from an EMBL/GenBank/DDBJ whole genome shotgun (WGS) entry which is preliminary data.</text>
</comment>
<dbReference type="Proteomes" id="UP001515480">
    <property type="component" value="Unassembled WGS sequence"/>
</dbReference>
<dbReference type="AlphaFoldDB" id="A0AB34J774"/>
<gene>
    <name evidence="2" type="ORF">AB1Y20_004270</name>
</gene>
<proteinExistence type="predicted"/>
<name>A0AB34J774_PRYPA</name>